<dbReference type="EMBL" id="MU795149">
    <property type="protein sequence ID" value="KAJ3809584.1"/>
    <property type="molecule type" value="Genomic_DNA"/>
</dbReference>
<evidence type="ECO:0000313" key="1">
    <source>
        <dbReference type="EMBL" id="KAJ3809584.1"/>
    </source>
</evidence>
<dbReference type="Proteomes" id="UP001163835">
    <property type="component" value="Unassembled WGS sequence"/>
</dbReference>
<proteinExistence type="predicted"/>
<accession>A0ACC1TY12</accession>
<comment type="caution">
    <text evidence="1">The sequence shown here is derived from an EMBL/GenBank/DDBJ whole genome shotgun (WGS) entry which is preliminary data.</text>
</comment>
<name>A0ACC1TY12_9AGAR</name>
<keyword evidence="2" id="KW-1185">Reference proteome</keyword>
<protein>
    <submittedName>
        <fullName evidence="1">Uncharacterized protein</fullName>
    </submittedName>
</protein>
<sequence>MRIPTTFLLCGLASIAWAAPRPVNVGQPNAQARSVAFAHGVAPDQNPPILGRGASPIYIREKSSPKPSSTTDDKAETGDGTQIRFLSKGRGILLKPEQQPVVQSAVTTFLKAVVPNVKPTFPSACSQFAELKTEVPPGGKPAQVVTFSFEDKKICGGLCTGFLDIKTRKGKIRKMNGHGVHPPKKQSPQSSSRLPGSTPGNSDGPATRLVGREVGPSASLIHSQENANLGKRLWPFTASAANKNTAELKEIRITYVNNGGRVASNRDQNMIEQHMKQFLTTAEAKKILPNPKLAQLCPTIQVLGNYKIVSFDFEDETHGKCHGDLDLIGGKGRIEDANGKLIYPAESKVIALSKDMAQEKHVIESESWRVPDYYNTTRRWVEA</sequence>
<gene>
    <name evidence="1" type="ORF">F5876DRAFT_66342</name>
</gene>
<reference evidence="1" key="1">
    <citation type="submission" date="2022-09" db="EMBL/GenBank/DDBJ databases">
        <title>A Global Phylogenomic Analysis of the Shiitake Genus Lentinula.</title>
        <authorList>
            <consortium name="DOE Joint Genome Institute"/>
            <person name="Sierra-Patev S."/>
            <person name="Min B."/>
            <person name="Naranjo-Ortiz M."/>
            <person name="Looney B."/>
            <person name="Konkel Z."/>
            <person name="Slot J.C."/>
            <person name="Sakamoto Y."/>
            <person name="Steenwyk J.L."/>
            <person name="Rokas A."/>
            <person name="Carro J."/>
            <person name="Camarero S."/>
            <person name="Ferreira P."/>
            <person name="Molpeceres G."/>
            <person name="Ruiz-Duenas F.J."/>
            <person name="Serrano A."/>
            <person name="Henrissat B."/>
            <person name="Drula E."/>
            <person name="Hughes K.W."/>
            <person name="Mata J.L."/>
            <person name="Ishikawa N.K."/>
            <person name="Vargas-Isla R."/>
            <person name="Ushijima S."/>
            <person name="Smith C.A."/>
            <person name="Ahrendt S."/>
            <person name="Andreopoulos W."/>
            <person name="He G."/>
            <person name="Labutti K."/>
            <person name="Lipzen A."/>
            <person name="Ng V."/>
            <person name="Riley R."/>
            <person name="Sandor L."/>
            <person name="Barry K."/>
            <person name="Martinez A.T."/>
            <person name="Xiao Y."/>
            <person name="Gibbons J.G."/>
            <person name="Terashima K."/>
            <person name="Grigoriev I.V."/>
            <person name="Hibbett D.S."/>
        </authorList>
    </citation>
    <scope>NUCLEOTIDE SEQUENCE</scope>
    <source>
        <strain evidence="1">TMI1499</strain>
    </source>
</reference>
<organism evidence="1 2">
    <name type="scientific">Lentinula aff. lateritia</name>
    <dbReference type="NCBI Taxonomy" id="2804960"/>
    <lineage>
        <taxon>Eukaryota</taxon>
        <taxon>Fungi</taxon>
        <taxon>Dikarya</taxon>
        <taxon>Basidiomycota</taxon>
        <taxon>Agaricomycotina</taxon>
        <taxon>Agaricomycetes</taxon>
        <taxon>Agaricomycetidae</taxon>
        <taxon>Agaricales</taxon>
        <taxon>Marasmiineae</taxon>
        <taxon>Omphalotaceae</taxon>
        <taxon>Lentinula</taxon>
    </lineage>
</organism>
<evidence type="ECO:0000313" key="2">
    <source>
        <dbReference type="Proteomes" id="UP001163835"/>
    </source>
</evidence>